<protein>
    <submittedName>
        <fullName evidence="1">Uncharacterized protein</fullName>
    </submittedName>
</protein>
<dbReference type="RefSeq" id="WP_380024100.1">
    <property type="nucleotide sequence ID" value="NZ_JBHSHC010000014.1"/>
</dbReference>
<name>A0ABV9PXQ2_9BACL</name>
<organism evidence="1 2">
    <name type="scientific">Effusibacillus consociatus</name>
    <dbReference type="NCBI Taxonomy" id="1117041"/>
    <lineage>
        <taxon>Bacteria</taxon>
        <taxon>Bacillati</taxon>
        <taxon>Bacillota</taxon>
        <taxon>Bacilli</taxon>
        <taxon>Bacillales</taxon>
        <taxon>Alicyclobacillaceae</taxon>
        <taxon>Effusibacillus</taxon>
    </lineage>
</organism>
<dbReference type="Proteomes" id="UP001596002">
    <property type="component" value="Unassembled WGS sequence"/>
</dbReference>
<gene>
    <name evidence="1" type="ORF">ACFO8Q_02590</name>
</gene>
<evidence type="ECO:0000313" key="1">
    <source>
        <dbReference type="EMBL" id="MFC4766289.1"/>
    </source>
</evidence>
<comment type="caution">
    <text evidence="1">The sequence shown here is derived from an EMBL/GenBank/DDBJ whole genome shotgun (WGS) entry which is preliminary data.</text>
</comment>
<keyword evidence="2" id="KW-1185">Reference proteome</keyword>
<accession>A0ABV9PXQ2</accession>
<dbReference type="EMBL" id="JBHSHC010000014">
    <property type="protein sequence ID" value="MFC4766289.1"/>
    <property type="molecule type" value="Genomic_DNA"/>
</dbReference>
<reference evidence="2" key="1">
    <citation type="journal article" date="2019" name="Int. J. Syst. Evol. Microbiol.">
        <title>The Global Catalogue of Microorganisms (GCM) 10K type strain sequencing project: providing services to taxonomists for standard genome sequencing and annotation.</title>
        <authorList>
            <consortium name="The Broad Institute Genomics Platform"/>
            <consortium name="The Broad Institute Genome Sequencing Center for Infectious Disease"/>
            <person name="Wu L."/>
            <person name="Ma J."/>
        </authorList>
    </citation>
    <scope>NUCLEOTIDE SEQUENCE [LARGE SCALE GENOMIC DNA]</scope>
    <source>
        <strain evidence="2">WYCCWR 12678</strain>
    </source>
</reference>
<sequence length="113" mass="12628">MEIAKAIQIIEQLSDGVDPVTGEVFPMESPYQHAETVRALTLACKGLEALNERSRRKARLPQNAGKAWSSSEDEDVINQFRSGLPIKEIAERHMRTEGAILSRLVKLGEIKEE</sequence>
<evidence type="ECO:0000313" key="2">
    <source>
        <dbReference type="Proteomes" id="UP001596002"/>
    </source>
</evidence>
<proteinExistence type="predicted"/>